<dbReference type="EMBL" id="CP088156">
    <property type="protein sequence ID" value="UFZ03624.1"/>
    <property type="molecule type" value="Genomic_DNA"/>
</dbReference>
<dbReference type="RefSeq" id="WP_231319641.1">
    <property type="nucleotide sequence ID" value="NZ_CP088156.1"/>
</dbReference>
<name>A0ABY3R8F3_9BRAD</name>
<dbReference type="Proteomes" id="UP001431010">
    <property type="component" value="Chromosome"/>
</dbReference>
<keyword evidence="2" id="KW-1185">Reference proteome</keyword>
<protein>
    <submittedName>
        <fullName evidence="1">Uncharacterized protein</fullName>
    </submittedName>
</protein>
<evidence type="ECO:0000313" key="2">
    <source>
        <dbReference type="Proteomes" id="UP001431010"/>
    </source>
</evidence>
<sequence length="161" mass="18230">MRRLIFIIAAIAILQVAGRVFLPDATTAVASFPPVTGAEFQDHEKYIEDARRSQRKDALRSLDLPWSDRCGANRRSFISGLNHYYYHRQNQHDRYPETYGPAGATYIAGVWTTAEDRRIERLTQEAYAAGYLKPSDFDGMASQMVAAIVRDERIRGRGCAD</sequence>
<proteinExistence type="predicted"/>
<accession>A0ABY3R8F3</accession>
<evidence type="ECO:0000313" key="1">
    <source>
        <dbReference type="EMBL" id="UFZ03624.1"/>
    </source>
</evidence>
<gene>
    <name evidence="1" type="ORF">LQG66_31125</name>
</gene>
<organism evidence="1 2">
    <name type="scientific">Bradyrhizobium ontarionense</name>
    <dbReference type="NCBI Taxonomy" id="2898149"/>
    <lineage>
        <taxon>Bacteria</taxon>
        <taxon>Pseudomonadati</taxon>
        <taxon>Pseudomonadota</taxon>
        <taxon>Alphaproteobacteria</taxon>
        <taxon>Hyphomicrobiales</taxon>
        <taxon>Nitrobacteraceae</taxon>
        <taxon>Bradyrhizobium</taxon>
    </lineage>
</organism>
<reference evidence="1" key="1">
    <citation type="journal article" date="2024" name="Antonie Van Leeuwenhoek">
        <title>Bradyrhizobium ontarionense sp. nov., a novel bacterial symbiont isolated from Aeschynomene indica (Indian jointvetch), harbours photosynthesis, nitrogen fixation and nitrous oxide (N2O) reductase genes.</title>
        <authorList>
            <person name="Bromfield E.S.P."/>
            <person name="Cloutier S."/>
        </authorList>
    </citation>
    <scope>NUCLEOTIDE SEQUENCE</scope>
    <source>
        <strain evidence="1">A19</strain>
    </source>
</reference>